<dbReference type="PANTHER" id="PTHR19446">
    <property type="entry name" value="REVERSE TRANSCRIPTASES"/>
    <property type="match status" value="1"/>
</dbReference>
<dbReference type="AlphaFoldDB" id="A0AAE0EDY8"/>
<evidence type="ECO:0000313" key="3">
    <source>
        <dbReference type="EMBL" id="KAK3224332.1"/>
    </source>
</evidence>
<evidence type="ECO:0000256" key="1">
    <source>
        <dbReference type="SAM" id="Phobius"/>
    </source>
</evidence>
<reference evidence="3" key="1">
    <citation type="journal article" date="2023" name="Plant J.">
        <title>Genome sequences and population genomics provide insights into the demographic history, inbreeding, and mutation load of two 'living fossil' tree species of Dipteronia.</title>
        <authorList>
            <person name="Feng Y."/>
            <person name="Comes H.P."/>
            <person name="Chen J."/>
            <person name="Zhu S."/>
            <person name="Lu R."/>
            <person name="Zhang X."/>
            <person name="Li P."/>
            <person name="Qiu J."/>
            <person name="Olsen K.M."/>
            <person name="Qiu Y."/>
        </authorList>
    </citation>
    <scope>NUCLEOTIDE SEQUENCE</scope>
    <source>
        <strain evidence="3">NBL</strain>
    </source>
</reference>
<keyword evidence="1" id="KW-0472">Membrane</keyword>
<gene>
    <name evidence="3" type="ORF">Dsin_011357</name>
</gene>
<dbReference type="CDD" id="cd01650">
    <property type="entry name" value="RT_nLTR_like"/>
    <property type="match status" value="1"/>
</dbReference>
<evidence type="ECO:0000313" key="4">
    <source>
        <dbReference type="Proteomes" id="UP001281410"/>
    </source>
</evidence>
<dbReference type="EMBL" id="JANJYJ010000003">
    <property type="protein sequence ID" value="KAK3224332.1"/>
    <property type="molecule type" value="Genomic_DNA"/>
</dbReference>
<dbReference type="InterPro" id="IPR043502">
    <property type="entry name" value="DNA/RNA_pol_sf"/>
</dbReference>
<dbReference type="Pfam" id="PF00078">
    <property type="entry name" value="RVT_1"/>
    <property type="match status" value="1"/>
</dbReference>
<protein>
    <recommendedName>
        <fullName evidence="2">Reverse transcriptase domain-containing protein</fullName>
    </recommendedName>
</protein>
<name>A0AAE0EDY8_9ROSI</name>
<keyword evidence="1" id="KW-0812">Transmembrane</keyword>
<accession>A0AAE0EDY8</accession>
<keyword evidence="1" id="KW-1133">Transmembrane helix</keyword>
<sequence>MSEIWATLLKEERNWRQKARVKWFLDGGRNSNFFHIACNSRRHRNFIDNISINGVLCKGPSQVREDIFYFFKKQFGSKCVDRPRLEGIEFGQISDYSRKFFEEVFTVEEVREVLKECDGNKAPGPDGFKVNFIKKIRKDIEGDFMDFMQEYNLDGAKVKYLNHSFVTLIPKTLNLNSLSEYRPISLVNSLYKVLAKVLSNRMRKVLNEVIGEAQMAFVVRRQIIDSFVIANEVISNWRREKEGGIVLKLDFEKAYNSVDHKFLDLCLEGMGFGERELRVVYRRRHGCDDVAHGVVLLCLLWLLLVFVLVMLLVYGAWGYVALLLCCFFFVE</sequence>
<feature type="domain" description="Reverse transcriptase" evidence="2">
    <location>
        <begin position="178"/>
        <end position="275"/>
    </location>
</feature>
<dbReference type="InterPro" id="IPR000477">
    <property type="entry name" value="RT_dom"/>
</dbReference>
<proteinExistence type="predicted"/>
<organism evidence="3 4">
    <name type="scientific">Dipteronia sinensis</name>
    <dbReference type="NCBI Taxonomy" id="43782"/>
    <lineage>
        <taxon>Eukaryota</taxon>
        <taxon>Viridiplantae</taxon>
        <taxon>Streptophyta</taxon>
        <taxon>Embryophyta</taxon>
        <taxon>Tracheophyta</taxon>
        <taxon>Spermatophyta</taxon>
        <taxon>Magnoliopsida</taxon>
        <taxon>eudicotyledons</taxon>
        <taxon>Gunneridae</taxon>
        <taxon>Pentapetalae</taxon>
        <taxon>rosids</taxon>
        <taxon>malvids</taxon>
        <taxon>Sapindales</taxon>
        <taxon>Sapindaceae</taxon>
        <taxon>Hippocastanoideae</taxon>
        <taxon>Acereae</taxon>
        <taxon>Dipteronia</taxon>
    </lineage>
</organism>
<dbReference type="Proteomes" id="UP001281410">
    <property type="component" value="Unassembled WGS sequence"/>
</dbReference>
<comment type="caution">
    <text evidence="3">The sequence shown here is derived from an EMBL/GenBank/DDBJ whole genome shotgun (WGS) entry which is preliminary data.</text>
</comment>
<evidence type="ECO:0000259" key="2">
    <source>
        <dbReference type="Pfam" id="PF00078"/>
    </source>
</evidence>
<keyword evidence="4" id="KW-1185">Reference proteome</keyword>
<feature type="transmembrane region" description="Helical" evidence="1">
    <location>
        <begin position="299"/>
        <end position="330"/>
    </location>
</feature>
<dbReference type="SUPFAM" id="SSF56672">
    <property type="entry name" value="DNA/RNA polymerases"/>
    <property type="match status" value="1"/>
</dbReference>